<dbReference type="InterPro" id="IPR050465">
    <property type="entry name" value="UPF0194_transport"/>
</dbReference>
<feature type="coiled-coil region" evidence="3">
    <location>
        <begin position="325"/>
        <end position="352"/>
    </location>
</feature>
<gene>
    <name evidence="7" type="ORF">A3A05_02365</name>
</gene>
<dbReference type="EMBL" id="MFUY01000030">
    <property type="protein sequence ID" value="OGI85553.1"/>
    <property type="molecule type" value="Genomic_DNA"/>
</dbReference>
<feature type="domain" description="Multidrug resistance protein MdtA-like barrel-sandwich hybrid" evidence="5">
    <location>
        <begin position="77"/>
        <end position="375"/>
    </location>
</feature>
<dbReference type="Proteomes" id="UP000176187">
    <property type="component" value="Unassembled WGS sequence"/>
</dbReference>
<dbReference type="Gene3D" id="2.40.420.20">
    <property type="match status" value="1"/>
</dbReference>
<dbReference type="AlphaFoldDB" id="A0A1F6WUH8"/>
<evidence type="ECO:0000259" key="5">
    <source>
        <dbReference type="Pfam" id="PF25917"/>
    </source>
</evidence>
<organism evidence="7 8">
    <name type="scientific">Candidatus Nomurabacteria bacterium RIFCSPLOWO2_01_FULL_41_12</name>
    <dbReference type="NCBI Taxonomy" id="1801774"/>
    <lineage>
        <taxon>Bacteria</taxon>
        <taxon>Candidatus Nomuraibacteriota</taxon>
    </lineage>
</organism>
<feature type="transmembrane region" description="Helical" evidence="4">
    <location>
        <begin position="16"/>
        <end position="40"/>
    </location>
</feature>
<evidence type="ECO:0000313" key="8">
    <source>
        <dbReference type="Proteomes" id="UP000176187"/>
    </source>
</evidence>
<evidence type="ECO:0000256" key="2">
    <source>
        <dbReference type="ARBA" id="ARBA00023054"/>
    </source>
</evidence>
<evidence type="ECO:0000313" key="7">
    <source>
        <dbReference type="EMBL" id="OGI85553.1"/>
    </source>
</evidence>
<proteinExistence type="predicted"/>
<name>A0A1F6WUH8_9BACT</name>
<dbReference type="Gene3D" id="2.40.30.170">
    <property type="match status" value="1"/>
</dbReference>
<comment type="caution">
    <text evidence="7">The sequence shown here is derived from an EMBL/GenBank/DDBJ whole genome shotgun (WGS) entry which is preliminary data.</text>
</comment>
<keyword evidence="4" id="KW-0472">Membrane</keyword>
<dbReference type="Gene3D" id="2.40.50.100">
    <property type="match status" value="1"/>
</dbReference>
<evidence type="ECO:0000256" key="1">
    <source>
        <dbReference type="ARBA" id="ARBA00004196"/>
    </source>
</evidence>
<feature type="domain" description="YknX-like beta-barrel" evidence="6">
    <location>
        <begin position="389"/>
        <end position="459"/>
    </location>
</feature>
<dbReference type="Pfam" id="PF25917">
    <property type="entry name" value="BSH_RND"/>
    <property type="match status" value="1"/>
</dbReference>
<dbReference type="Gene3D" id="1.10.287.470">
    <property type="entry name" value="Helix hairpin bin"/>
    <property type="match status" value="1"/>
</dbReference>
<evidence type="ECO:0000256" key="3">
    <source>
        <dbReference type="SAM" id="Coils"/>
    </source>
</evidence>
<evidence type="ECO:0000256" key="4">
    <source>
        <dbReference type="SAM" id="Phobius"/>
    </source>
</evidence>
<dbReference type="SUPFAM" id="SSF111369">
    <property type="entry name" value="HlyD-like secretion proteins"/>
    <property type="match status" value="1"/>
</dbReference>
<dbReference type="Pfam" id="PF25990">
    <property type="entry name" value="Beta-barrel_YknX"/>
    <property type="match status" value="1"/>
</dbReference>
<protein>
    <recommendedName>
        <fullName evidence="9">Membrane fusion protein biotin-lipoyl like domain-containing protein</fullName>
    </recommendedName>
</protein>
<accession>A0A1F6WUH8</accession>
<dbReference type="PANTHER" id="PTHR32347:SF14">
    <property type="entry name" value="EFFLUX SYSTEM COMPONENT YKNX-RELATED"/>
    <property type="match status" value="1"/>
</dbReference>
<dbReference type="STRING" id="1801774.A3A05_02365"/>
<comment type="subcellular location">
    <subcellularLocation>
        <location evidence="1">Cell envelope</location>
    </subcellularLocation>
</comment>
<sequence length="568" mass="61565">MQLNEKIEKTIKKVKFYLIAHKIISVIVLIMLLYAGYWGYKKFTDMEGVARYVTAKVERGIVVASVSGSGQVSSLSKVDVKTKVSGDVVYLGTQDGQRIGAGGLIAKLDDKDAQKAVRDAEMNLESAKITLEKLKIEKSKENMNADLAQAYDDGFNNVSNVFLDLPGIMTGIDDMFFNSDLSAGQSNIEWYIGKVASEDSGKAILYKENFLNSYNLAVKAYNVNFENYKSTSRTSDNAIIEKIILETYDTSKMIADAVKNANNYIDFVNDSIQRHDLDAPAIIATHKSSLSAYTSKTNAHLLSLLTAKTSIKDYKDSFLNADLDIKSAELTIRQKENALQDTKEKLADYFIRAPFDGTVAKINIKKSDTISSGVIVATLITKTQLAEISLNEVDVAKIKIGQKATLTFDAIPDLTISGIVADIDTVGTISQGVVTYIVKISFSAQDERVKTAMSVSAEITTDTREGVLVVPNSAVKSQSGKSYVEAFNMSLAPSTDELAGSVSEIPPDKIPVEIGLSNDRESEIVSGIKEGDEIIIKTILGAAAKAVAPSIFGSPATGGNRGTRIQTR</sequence>
<evidence type="ECO:0000259" key="6">
    <source>
        <dbReference type="Pfam" id="PF25990"/>
    </source>
</evidence>
<dbReference type="InterPro" id="IPR058636">
    <property type="entry name" value="Beta-barrel_YknX"/>
</dbReference>
<dbReference type="InterPro" id="IPR058625">
    <property type="entry name" value="MdtA-like_BSH"/>
</dbReference>
<evidence type="ECO:0008006" key="9">
    <source>
        <dbReference type="Google" id="ProtNLM"/>
    </source>
</evidence>
<keyword evidence="4" id="KW-1133">Transmembrane helix</keyword>
<keyword evidence="4" id="KW-0812">Transmembrane</keyword>
<dbReference type="GO" id="GO:0030313">
    <property type="term" value="C:cell envelope"/>
    <property type="evidence" value="ECO:0007669"/>
    <property type="project" value="UniProtKB-SubCell"/>
</dbReference>
<keyword evidence="2 3" id="KW-0175">Coiled coil</keyword>
<feature type="coiled-coil region" evidence="3">
    <location>
        <begin position="117"/>
        <end position="144"/>
    </location>
</feature>
<reference evidence="7 8" key="1">
    <citation type="journal article" date="2016" name="Nat. Commun.">
        <title>Thousands of microbial genomes shed light on interconnected biogeochemical processes in an aquifer system.</title>
        <authorList>
            <person name="Anantharaman K."/>
            <person name="Brown C.T."/>
            <person name="Hug L.A."/>
            <person name="Sharon I."/>
            <person name="Castelle C.J."/>
            <person name="Probst A.J."/>
            <person name="Thomas B.C."/>
            <person name="Singh A."/>
            <person name="Wilkins M.J."/>
            <person name="Karaoz U."/>
            <person name="Brodie E.L."/>
            <person name="Williams K.H."/>
            <person name="Hubbard S.S."/>
            <person name="Banfield J.F."/>
        </authorList>
    </citation>
    <scope>NUCLEOTIDE SEQUENCE [LARGE SCALE GENOMIC DNA]</scope>
</reference>
<dbReference type="PANTHER" id="PTHR32347">
    <property type="entry name" value="EFFLUX SYSTEM COMPONENT YKNX-RELATED"/>
    <property type="match status" value="1"/>
</dbReference>